<dbReference type="EMBL" id="SGWQ01000015">
    <property type="protein sequence ID" value="RZS31123.1"/>
    <property type="molecule type" value="Genomic_DNA"/>
</dbReference>
<gene>
    <name evidence="2" type="ORF">EV193_1151</name>
</gene>
<accession>A0A4V2ERF4</accession>
<evidence type="ECO:0000313" key="2">
    <source>
        <dbReference type="EMBL" id="RZS31123.1"/>
    </source>
</evidence>
<proteinExistence type="predicted"/>
<protein>
    <submittedName>
        <fullName evidence="2">Uncharacterized protein</fullName>
    </submittedName>
</protein>
<dbReference type="AlphaFoldDB" id="A0A4V2ERF4"/>
<name>A0A4V2ERF4_9PSEU</name>
<feature type="region of interest" description="Disordered" evidence="1">
    <location>
        <begin position="31"/>
        <end position="66"/>
    </location>
</feature>
<dbReference type="Proteomes" id="UP000294257">
    <property type="component" value="Unassembled WGS sequence"/>
</dbReference>
<reference evidence="2 3" key="1">
    <citation type="submission" date="2019-02" db="EMBL/GenBank/DDBJ databases">
        <title>Genomic Encyclopedia of Type Strains, Phase IV (KMG-IV): sequencing the most valuable type-strain genomes for metagenomic binning, comparative biology and taxonomic classification.</title>
        <authorList>
            <person name="Goeker M."/>
        </authorList>
    </citation>
    <scope>NUCLEOTIDE SEQUENCE [LARGE SCALE GENOMIC DNA]</scope>
    <source>
        <strain evidence="2 3">DSM 101727</strain>
    </source>
</reference>
<comment type="caution">
    <text evidence="2">The sequence shown here is derived from an EMBL/GenBank/DDBJ whole genome shotgun (WGS) entry which is preliminary data.</text>
</comment>
<sequence>MAGAAAAVVDTWAHVAYPPVGAPVCGVFVPPPPPPPANLSESSLIDMSEDSLIHSPPCPNEPVRRP</sequence>
<evidence type="ECO:0000313" key="3">
    <source>
        <dbReference type="Proteomes" id="UP000294257"/>
    </source>
</evidence>
<keyword evidence="3" id="KW-1185">Reference proteome</keyword>
<evidence type="ECO:0000256" key="1">
    <source>
        <dbReference type="SAM" id="MobiDB-lite"/>
    </source>
</evidence>
<organism evidence="2 3">
    <name type="scientific">Herbihabitans rhizosphaerae</name>
    <dbReference type="NCBI Taxonomy" id="1872711"/>
    <lineage>
        <taxon>Bacteria</taxon>
        <taxon>Bacillati</taxon>
        <taxon>Actinomycetota</taxon>
        <taxon>Actinomycetes</taxon>
        <taxon>Pseudonocardiales</taxon>
        <taxon>Pseudonocardiaceae</taxon>
        <taxon>Herbihabitans</taxon>
    </lineage>
</organism>